<dbReference type="RefSeq" id="WP_289413822.1">
    <property type="nucleotide sequence ID" value="NZ_JAQIBD010000002.1"/>
</dbReference>
<dbReference type="PROSITE" id="PS51257">
    <property type="entry name" value="PROKAR_LIPOPROTEIN"/>
    <property type="match status" value="1"/>
</dbReference>
<reference evidence="1" key="1">
    <citation type="submission" date="2023-01" db="EMBL/GenBank/DDBJ databases">
        <title>Sulfurovum sp. zt1-1 genome assembly.</title>
        <authorList>
            <person name="Wang J."/>
        </authorList>
    </citation>
    <scope>NUCLEOTIDE SEQUENCE</scope>
    <source>
        <strain evidence="1">Zt1-1</strain>
    </source>
</reference>
<proteinExistence type="predicted"/>
<protein>
    <submittedName>
        <fullName evidence="1">Uncharacterized protein</fullName>
    </submittedName>
</protein>
<keyword evidence="2" id="KW-1185">Reference proteome</keyword>
<dbReference type="EMBL" id="JAQIBD010000002">
    <property type="protein sequence ID" value="MDM5272076.1"/>
    <property type="molecule type" value="Genomic_DNA"/>
</dbReference>
<evidence type="ECO:0000313" key="1">
    <source>
        <dbReference type="EMBL" id="MDM5272076.1"/>
    </source>
</evidence>
<dbReference type="Proteomes" id="UP001169069">
    <property type="component" value="Unassembled WGS sequence"/>
</dbReference>
<sequence length="777" mass="87090">MRFLFISFLAILILGCGEENMATIGEEVERELISTNVTDTTTFFDNTSQVIYPDGSRLQNDGKIYQNATGESIIIPSYVEGENYIIGDTVYKDGHIEKVTNVDVIMVQKMPHEYTAVDTSYDQSNWTHRYLKIKRFLNKGKYPTATHEIKDVLIRSGIFSTNGLKWFELDDTNNRIVEYTLTSKYDLSTKTATGAILATNATMPIRIRTNISGTKFIVYDYANKRLESYTLNYGFDLSTGSFDNKTYNLQDNTPTDFDINGDGTIIMEVGLDGGKVYKHFLNTGFDLTTASYTNISWNLENTADLQINFHPINNKMYLKGEASGPYTKFKEYTLTANFDISSPSLSKVQYLSENGSVFNFITQDGRMFFTGDYTASGAMKTFVYPYVFDDQWDSDTIFRDITPHHKYDNRSGSIYTFTAILNAPTDAYWYFQSLVNGVGTISTQIPRISYLDDTVLEEEASLLSNGSWFPSAIIETDEGLYIRTNVDTSIEYKEINVYEFSIVTSPSEIGFSYVSLNNQNRPFDDENTSSAVSTSPMSYTLKGLGEFNSFTLSRVLASNLTYKFILDALDENYGLWLDGIQVASGGNGVVSLDTVTIDCKRDKNGILTLYPTTVMFYAKYEISAGVYAYYQMPTGSTVEITLTHSSDVYLAGFTINNSIQLGITKLSFGHGQQDWNSYEPDAFGNIAQGVKPVRTKFSITSILYTDDYDYAIAFLESIKTKFLSIDGSDSGMATPDGKVFKSLTRRVLVTNTTPSTIEKDGDISKMSDVKISVMEVV</sequence>
<comment type="caution">
    <text evidence="1">The sequence shown here is derived from an EMBL/GenBank/DDBJ whole genome shotgun (WGS) entry which is preliminary data.</text>
</comment>
<accession>A0ABT7R0P8</accession>
<name>A0ABT7R0P8_9BACT</name>
<organism evidence="1 2">
    <name type="scientific">Sulfurovum zhangzhouensis</name>
    <dbReference type="NCBI Taxonomy" id="3019067"/>
    <lineage>
        <taxon>Bacteria</taxon>
        <taxon>Pseudomonadati</taxon>
        <taxon>Campylobacterota</taxon>
        <taxon>Epsilonproteobacteria</taxon>
        <taxon>Campylobacterales</taxon>
        <taxon>Sulfurovaceae</taxon>
        <taxon>Sulfurovum</taxon>
    </lineage>
</organism>
<evidence type="ECO:0000313" key="2">
    <source>
        <dbReference type="Proteomes" id="UP001169069"/>
    </source>
</evidence>
<gene>
    <name evidence="1" type="ORF">PGH07_07780</name>
</gene>